<dbReference type="InterPro" id="IPR022924">
    <property type="entry name" value="Cardiolipin_synthase"/>
</dbReference>
<evidence type="ECO:0000256" key="5">
    <source>
        <dbReference type="ARBA" id="ARBA00022692"/>
    </source>
</evidence>
<dbReference type="GO" id="GO:0032049">
    <property type="term" value="P:cardiolipin biosynthetic process"/>
    <property type="evidence" value="ECO:0007669"/>
    <property type="project" value="UniProtKB-UniRule"/>
</dbReference>
<feature type="domain" description="PLD phosphodiesterase" evidence="14">
    <location>
        <begin position="259"/>
        <end position="286"/>
    </location>
</feature>
<evidence type="ECO:0000256" key="13">
    <source>
        <dbReference type="SAM" id="Phobius"/>
    </source>
</evidence>
<reference evidence="15 16" key="1">
    <citation type="submission" date="2020-08" db="EMBL/GenBank/DDBJ databases">
        <authorList>
            <person name="Liu C."/>
            <person name="Sun Q."/>
        </authorList>
    </citation>
    <scope>NUCLEOTIDE SEQUENCE [LARGE SCALE GENOMIC DNA]</scope>
    <source>
        <strain evidence="15 16">NSJ-62</strain>
    </source>
</reference>
<keyword evidence="4" id="KW-0808">Transferase</keyword>
<accession>A0A7G9B716</accession>
<dbReference type="PANTHER" id="PTHR21248:SF22">
    <property type="entry name" value="PHOSPHOLIPASE D"/>
    <property type="match status" value="1"/>
</dbReference>
<keyword evidence="11" id="KW-1208">Phospholipid metabolism</keyword>
<dbReference type="NCBIfam" id="TIGR04265">
    <property type="entry name" value="bac_cardiolipin"/>
    <property type="match status" value="1"/>
</dbReference>
<keyword evidence="10" id="KW-0594">Phospholipid biosynthesis</keyword>
<gene>
    <name evidence="15" type="primary">cls</name>
    <name evidence="15" type="ORF">H8790_04845</name>
</gene>
<dbReference type="PANTHER" id="PTHR21248">
    <property type="entry name" value="CARDIOLIPIN SYNTHASE"/>
    <property type="match status" value="1"/>
</dbReference>
<evidence type="ECO:0000256" key="6">
    <source>
        <dbReference type="ARBA" id="ARBA00022737"/>
    </source>
</evidence>
<dbReference type="PROSITE" id="PS50035">
    <property type="entry name" value="PLD"/>
    <property type="match status" value="2"/>
</dbReference>
<dbReference type="SMART" id="SM00155">
    <property type="entry name" value="PLDc"/>
    <property type="match status" value="2"/>
</dbReference>
<keyword evidence="5 13" id="KW-0812">Transmembrane</keyword>
<name>A0A7G9B716_9FIRM</name>
<feature type="transmembrane region" description="Helical" evidence="13">
    <location>
        <begin position="83"/>
        <end position="101"/>
    </location>
</feature>
<dbReference type="InterPro" id="IPR025202">
    <property type="entry name" value="PLD-like_dom"/>
</dbReference>
<dbReference type="EMBL" id="CP060490">
    <property type="protein sequence ID" value="QNL45347.1"/>
    <property type="molecule type" value="Genomic_DNA"/>
</dbReference>
<keyword evidence="7 13" id="KW-1133">Transmembrane helix</keyword>
<evidence type="ECO:0000256" key="1">
    <source>
        <dbReference type="ARBA" id="ARBA00004651"/>
    </source>
</evidence>
<dbReference type="Pfam" id="PF13091">
    <property type="entry name" value="PLDc_2"/>
    <property type="match status" value="2"/>
</dbReference>
<dbReference type="Proteomes" id="UP000515960">
    <property type="component" value="Chromosome"/>
</dbReference>
<dbReference type="GO" id="GO:0008808">
    <property type="term" value="F:cardiolipin synthase activity"/>
    <property type="evidence" value="ECO:0007669"/>
    <property type="project" value="UniProtKB-UniRule"/>
</dbReference>
<evidence type="ECO:0000313" key="15">
    <source>
        <dbReference type="EMBL" id="QNL45347.1"/>
    </source>
</evidence>
<keyword evidence="8" id="KW-0443">Lipid metabolism</keyword>
<sequence length="524" mass="59864">MKKADGVVKKGNKRQRVERHISAALRILMVCLTLLLQIAVVLGLAFATKRYSTVIYLAMELIALICAVGVLNRGGSPSYKISWILLILAVPVAGMILYVLWGGTHQAKQLSLKYVPLPVERQSARMESSNNIVRLSKTLPTWERLATYLEKRGFLLYRNTEVRYFREGADFFADLITTMEKAQNYIFLEYYILAEGKLWDRIFEVLRQRSAAGVEIKIIFDDFGNITRLSDAMLQQIQDAGIQVQIFNPVHKYVNRLYFNYRDHRKIAVIDGSSAYTGGLNIADEYANIINRLGHWKDTGICLRGEGAWGLASQFAHMWEMLGGTLDNEHDYYRPESTVQGSGFCQCVCDGPMNNPDNPAEETYLQLISNARRFLYMTTPYLAIEESMVKALCIAGDGGVDVRLMVPAIPDHKFTYLVAETYYGQLMAHGVKIYKYSPGFLHSKTVMVDREVALVGSINMDYRSFQLHYECGVLIYDMPAVEEIFEDMDNIVQASAQYTQEDWDKRPWYRKTMETVLKLFAIWM</sequence>
<protein>
    <recommendedName>
        <fullName evidence="12">Cardiolipin synthase</fullName>
        <ecNumber evidence="12">2.7.8.-</ecNumber>
    </recommendedName>
</protein>
<feature type="transmembrane region" description="Helical" evidence="13">
    <location>
        <begin position="21"/>
        <end position="47"/>
    </location>
</feature>
<dbReference type="InterPro" id="IPR027379">
    <property type="entry name" value="CLS_N"/>
</dbReference>
<keyword evidence="2" id="KW-1003">Cell membrane</keyword>
<proteinExistence type="predicted"/>
<evidence type="ECO:0000259" key="14">
    <source>
        <dbReference type="PROSITE" id="PS50035"/>
    </source>
</evidence>
<feature type="domain" description="PLD phosphodiesterase" evidence="14">
    <location>
        <begin position="437"/>
        <end position="464"/>
    </location>
</feature>
<keyword evidence="9 13" id="KW-0472">Membrane</keyword>
<evidence type="ECO:0000256" key="9">
    <source>
        <dbReference type="ARBA" id="ARBA00023136"/>
    </source>
</evidence>
<feature type="transmembrane region" description="Helical" evidence="13">
    <location>
        <begin position="53"/>
        <end position="71"/>
    </location>
</feature>
<dbReference type="RefSeq" id="WP_187333800.1">
    <property type="nucleotide sequence ID" value="NZ_CP060490.1"/>
</dbReference>
<keyword evidence="16" id="KW-1185">Reference proteome</keyword>
<dbReference type="SUPFAM" id="SSF56024">
    <property type="entry name" value="Phospholipase D/nuclease"/>
    <property type="match status" value="2"/>
</dbReference>
<evidence type="ECO:0000256" key="8">
    <source>
        <dbReference type="ARBA" id="ARBA00023098"/>
    </source>
</evidence>
<evidence type="ECO:0000256" key="4">
    <source>
        <dbReference type="ARBA" id="ARBA00022679"/>
    </source>
</evidence>
<dbReference type="KEGG" id="ohi:H8790_04845"/>
<comment type="subcellular location">
    <subcellularLocation>
        <location evidence="1">Cell membrane</location>
        <topology evidence="1">Multi-pass membrane protein</topology>
    </subcellularLocation>
</comment>
<evidence type="ECO:0000256" key="2">
    <source>
        <dbReference type="ARBA" id="ARBA00022475"/>
    </source>
</evidence>
<evidence type="ECO:0000256" key="3">
    <source>
        <dbReference type="ARBA" id="ARBA00022516"/>
    </source>
</evidence>
<dbReference type="EC" id="2.7.8.-" evidence="12"/>
<keyword evidence="3" id="KW-0444">Lipid biosynthesis</keyword>
<dbReference type="GO" id="GO:0005886">
    <property type="term" value="C:plasma membrane"/>
    <property type="evidence" value="ECO:0007669"/>
    <property type="project" value="UniProtKB-SubCell"/>
</dbReference>
<evidence type="ECO:0000256" key="12">
    <source>
        <dbReference type="NCBIfam" id="TIGR04265"/>
    </source>
</evidence>
<dbReference type="InterPro" id="IPR001736">
    <property type="entry name" value="PLipase_D/transphosphatidylase"/>
</dbReference>
<evidence type="ECO:0000256" key="7">
    <source>
        <dbReference type="ARBA" id="ARBA00022989"/>
    </source>
</evidence>
<keyword evidence="6" id="KW-0677">Repeat</keyword>
<dbReference type="Pfam" id="PF13396">
    <property type="entry name" value="PLDc_N"/>
    <property type="match status" value="1"/>
</dbReference>
<evidence type="ECO:0000313" key="16">
    <source>
        <dbReference type="Proteomes" id="UP000515960"/>
    </source>
</evidence>
<evidence type="ECO:0000256" key="11">
    <source>
        <dbReference type="ARBA" id="ARBA00023264"/>
    </source>
</evidence>
<evidence type="ECO:0000256" key="10">
    <source>
        <dbReference type="ARBA" id="ARBA00023209"/>
    </source>
</evidence>
<dbReference type="Gene3D" id="3.30.870.10">
    <property type="entry name" value="Endonuclease Chain A"/>
    <property type="match status" value="2"/>
</dbReference>
<organism evidence="15 16">
    <name type="scientific">Oscillibacter hominis</name>
    <dbReference type="NCBI Taxonomy" id="2763056"/>
    <lineage>
        <taxon>Bacteria</taxon>
        <taxon>Bacillati</taxon>
        <taxon>Bacillota</taxon>
        <taxon>Clostridia</taxon>
        <taxon>Eubacteriales</taxon>
        <taxon>Oscillospiraceae</taxon>
        <taxon>Oscillibacter</taxon>
    </lineage>
</organism>
<dbReference type="AlphaFoldDB" id="A0A7G9B716"/>